<dbReference type="Proteomes" id="UP000822688">
    <property type="component" value="Chromosome 11"/>
</dbReference>
<keyword evidence="2" id="KW-1133">Transmembrane helix</keyword>
<gene>
    <name evidence="3" type="ORF">KC19_11G095300</name>
</gene>
<dbReference type="AlphaFoldDB" id="A0A8T0GCR7"/>
<keyword evidence="2" id="KW-0472">Membrane</keyword>
<evidence type="ECO:0000256" key="2">
    <source>
        <dbReference type="SAM" id="Phobius"/>
    </source>
</evidence>
<feature type="transmembrane region" description="Helical" evidence="2">
    <location>
        <begin position="73"/>
        <end position="92"/>
    </location>
</feature>
<feature type="transmembrane region" description="Helical" evidence="2">
    <location>
        <begin position="283"/>
        <end position="305"/>
    </location>
</feature>
<keyword evidence="2" id="KW-0812">Transmembrane</keyword>
<keyword evidence="4" id="KW-1185">Reference proteome</keyword>
<feature type="transmembrane region" description="Helical" evidence="2">
    <location>
        <begin position="156"/>
        <end position="174"/>
    </location>
</feature>
<sequence length="579" mass="64768">MAPWCAARKCPQSSEFSCMSYINQNIQNINNETAQSFVACCQIQCGISTSAKDDILMALQCGGATKATAVGTIAYLVILLCMGILILFAGLFRTKGKPFTFIFATTGSLVFMTLTGVFVVTVTSPFVVLQSVPALGAMNMAVFSYFFSGFRYGAGLGYECGPLVVFVTTAYALYKSIGLTPEDGPIRTSNNLALAMFAFTLSWIVHSVSYRLYGYRVEWRFGQRRHVEEGKLDPRFHMGAAQGHPTWRTPMGQSTSVIMTALAWSVFRYVWKDLALQECRPDWVFYLMLGGGPILITLTVFWNIISGMRCRTVTLVGSSARIISKRGGLQRSNSKIKNSTYPGFQIYKDFCEENVWKAYVQAAALQWMERNSLFVEDVPDERLTWGDKIIGSIAWALALCGLIISSPVFFSLMIVVEILGKFFEALHLKKLVQTELTDRDCISAAKVVEKCYVGENLHKEKLREILLKENQNTEKPGEDQNTKKPGEDQNTEKPGEDQNTKKPGEDQNTEKPGEDQNTKKPGEDQNTEKPRKWEDMFKKLTDSNAQRSINLHTLLDNTGPVELYKLLHAIKVDTPIVDT</sequence>
<feature type="transmembrane region" description="Helical" evidence="2">
    <location>
        <begin position="126"/>
        <end position="147"/>
    </location>
</feature>
<accession>A0A8T0GCR7</accession>
<name>A0A8T0GCR7_CERPU</name>
<dbReference type="EMBL" id="CM026432">
    <property type="protein sequence ID" value="KAG0557011.1"/>
    <property type="molecule type" value="Genomic_DNA"/>
</dbReference>
<feature type="region of interest" description="Disordered" evidence="1">
    <location>
        <begin position="468"/>
        <end position="535"/>
    </location>
</feature>
<evidence type="ECO:0000256" key="1">
    <source>
        <dbReference type="SAM" id="MobiDB-lite"/>
    </source>
</evidence>
<protein>
    <submittedName>
        <fullName evidence="3">Uncharacterized protein</fullName>
    </submittedName>
</protein>
<feature type="transmembrane region" description="Helical" evidence="2">
    <location>
        <begin position="194"/>
        <end position="213"/>
    </location>
</feature>
<evidence type="ECO:0000313" key="3">
    <source>
        <dbReference type="EMBL" id="KAG0557011.1"/>
    </source>
</evidence>
<feature type="transmembrane region" description="Helical" evidence="2">
    <location>
        <begin position="392"/>
        <end position="416"/>
    </location>
</feature>
<feature type="transmembrane region" description="Helical" evidence="2">
    <location>
        <begin position="99"/>
        <end position="120"/>
    </location>
</feature>
<comment type="caution">
    <text evidence="3">The sequence shown here is derived from an EMBL/GenBank/DDBJ whole genome shotgun (WGS) entry which is preliminary data.</text>
</comment>
<organism evidence="3 4">
    <name type="scientific">Ceratodon purpureus</name>
    <name type="common">Fire moss</name>
    <name type="synonym">Dicranum purpureum</name>
    <dbReference type="NCBI Taxonomy" id="3225"/>
    <lineage>
        <taxon>Eukaryota</taxon>
        <taxon>Viridiplantae</taxon>
        <taxon>Streptophyta</taxon>
        <taxon>Embryophyta</taxon>
        <taxon>Bryophyta</taxon>
        <taxon>Bryophytina</taxon>
        <taxon>Bryopsida</taxon>
        <taxon>Dicranidae</taxon>
        <taxon>Pseudoditrichales</taxon>
        <taxon>Ditrichaceae</taxon>
        <taxon>Ceratodon</taxon>
    </lineage>
</organism>
<reference evidence="3 4" key="1">
    <citation type="submission" date="2020-06" db="EMBL/GenBank/DDBJ databases">
        <title>WGS assembly of Ceratodon purpureus strain R40.</title>
        <authorList>
            <person name="Carey S.B."/>
            <person name="Jenkins J."/>
            <person name="Shu S."/>
            <person name="Lovell J.T."/>
            <person name="Sreedasyam A."/>
            <person name="Maumus F."/>
            <person name="Tiley G.P."/>
            <person name="Fernandez-Pozo N."/>
            <person name="Barry K."/>
            <person name="Chen C."/>
            <person name="Wang M."/>
            <person name="Lipzen A."/>
            <person name="Daum C."/>
            <person name="Saski C.A."/>
            <person name="Payton A.C."/>
            <person name="Mcbreen J.C."/>
            <person name="Conrad R.E."/>
            <person name="Kollar L.M."/>
            <person name="Olsson S."/>
            <person name="Huttunen S."/>
            <person name="Landis J.B."/>
            <person name="Wickett N.J."/>
            <person name="Johnson M.G."/>
            <person name="Rensing S.A."/>
            <person name="Grimwood J."/>
            <person name="Schmutz J."/>
            <person name="Mcdaniel S.F."/>
        </authorList>
    </citation>
    <scope>NUCLEOTIDE SEQUENCE [LARGE SCALE GENOMIC DNA]</scope>
    <source>
        <strain evidence="3 4">R40</strain>
    </source>
</reference>
<proteinExistence type="predicted"/>
<feature type="transmembrane region" description="Helical" evidence="2">
    <location>
        <begin position="254"/>
        <end position="271"/>
    </location>
</feature>
<evidence type="ECO:0000313" key="4">
    <source>
        <dbReference type="Proteomes" id="UP000822688"/>
    </source>
</evidence>